<evidence type="ECO:0000313" key="2">
    <source>
        <dbReference type="EMBL" id="EOA86561.1"/>
    </source>
</evidence>
<sequence>MDDHRVDLLSHGQIDSPTNLAGVSQVVAQSDTQQSASGQIPSQPQASEQTRRESLEELSDDDMAEFPLELQEVLEECAKMYPDEVDLDYCYEIVADTASHYVEDETGVVGTSQTLKEANKEAVRFYVDEGYYASGDSPEYEAMEDGSLQIRVTTDGSTAGDVTIYIKEVPVRRTFGRNV</sequence>
<organism evidence="2 3">
    <name type="scientific">Exserohilum turcicum (strain 28A)</name>
    <name type="common">Northern leaf blight fungus</name>
    <name type="synonym">Setosphaeria turcica</name>
    <dbReference type="NCBI Taxonomy" id="671987"/>
    <lineage>
        <taxon>Eukaryota</taxon>
        <taxon>Fungi</taxon>
        <taxon>Dikarya</taxon>
        <taxon>Ascomycota</taxon>
        <taxon>Pezizomycotina</taxon>
        <taxon>Dothideomycetes</taxon>
        <taxon>Pleosporomycetidae</taxon>
        <taxon>Pleosporales</taxon>
        <taxon>Pleosporineae</taxon>
        <taxon>Pleosporaceae</taxon>
        <taxon>Exserohilum</taxon>
    </lineage>
</organism>
<dbReference type="HOGENOM" id="CLU_1504347_0_0_1"/>
<proteinExistence type="predicted"/>
<gene>
    <name evidence="2" type="ORF">SETTUDRAFT_162803</name>
</gene>
<evidence type="ECO:0000256" key="1">
    <source>
        <dbReference type="SAM" id="MobiDB-lite"/>
    </source>
</evidence>
<dbReference type="Proteomes" id="UP000016935">
    <property type="component" value="Unassembled WGS sequence"/>
</dbReference>
<evidence type="ECO:0000313" key="3">
    <source>
        <dbReference type="Proteomes" id="UP000016935"/>
    </source>
</evidence>
<name>R0IP95_EXST2</name>
<feature type="region of interest" description="Disordered" evidence="1">
    <location>
        <begin position="1"/>
        <end position="63"/>
    </location>
</feature>
<keyword evidence="3" id="KW-1185">Reference proteome</keyword>
<feature type="compositionally biased region" description="Polar residues" evidence="1">
    <location>
        <begin position="13"/>
        <end position="48"/>
    </location>
</feature>
<accession>R0IP95</accession>
<dbReference type="GeneID" id="19398544"/>
<dbReference type="AlphaFoldDB" id="R0IP95"/>
<reference evidence="2 3" key="2">
    <citation type="journal article" date="2013" name="PLoS Genet.">
        <title>Comparative genome structure, secondary metabolite, and effector coding capacity across Cochliobolus pathogens.</title>
        <authorList>
            <person name="Condon B.J."/>
            <person name="Leng Y."/>
            <person name="Wu D."/>
            <person name="Bushley K.E."/>
            <person name="Ohm R.A."/>
            <person name="Otillar R."/>
            <person name="Martin J."/>
            <person name="Schackwitz W."/>
            <person name="Grimwood J."/>
            <person name="MohdZainudin N."/>
            <person name="Xue C."/>
            <person name="Wang R."/>
            <person name="Manning V.A."/>
            <person name="Dhillon B."/>
            <person name="Tu Z.J."/>
            <person name="Steffenson B.J."/>
            <person name="Salamov A."/>
            <person name="Sun H."/>
            <person name="Lowry S."/>
            <person name="LaButti K."/>
            <person name="Han J."/>
            <person name="Copeland A."/>
            <person name="Lindquist E."/>
            <person name="Barry K."/>
            <person name="Schmutz J."/>
            <person name="Baker S.E."/>
            <person name="Ciuffetti L.M."/>
            <person name="Grigoriev I.V."/>
            <person name="Zhong S."/>
            <person name="Turgeon B.G."/>
        </authorList>
    </citation>
    <scope>NUCLEOTIDE SEQUENCE [LARGE SCALE GENOMIC DNA]</scope>
    <source>
        <strain evidence="3">28A</strain>
    </source>
</reference>
<protein>
    <submittedName>
        <fullName evidence="2">Uncharacterized protein</fullName>
    </submittedName>
</protein>
<dbReference type="RefSeq" id="XP_008025225.1">
    <property type="nucleotide sequence ID" value="XM_008027034.1"/>
</dbReference>
<reference evidence="2 3" key="1">
    <citation type="journal article" date="2012" name="PLoS Pathog.">
        <title>Diverse lifestyles and strategies of plant pathogenesis encoded in the genomes of eighteen Dothideomycetes fungi.</title>
        <authorList>
            <person name="Ohm R.A."/>
            <person name="Feau N."/>
            <person name="Henrissat B."/>
            <person name="Schoch C.L."/>
            <person name="Horwitz B.A."/>
            <person name="Barry K.W."/>
            <person name="Condon B.J."/>
            <person name="Copeland A.C."/>
            <person name="Dhillon B."/>
            <person name="Glaser F."/>
            <person name="Hesse C.N."/>
            <person name="Kosti I."/>
            <person name="LaButti K."/>
            <person name="Lindquist E.A."/>
            <person name="Lucas S."/>
            <person name="Salamov A.A."/>
            <person name="Bradshaw R.E."/>
            <person name="Ciuffetti L."/>
            <person name="Hamelin R.C."/>
            <person name="Kema G.H.J."/>
            <person name="Lawrence C."/>
            <person name="Scott J.A."/>
            <person name="Spatafora J.W."/>
            <person name="Turgeon B.G."/>
            <person name="de Wit P.J.G.M."/>
            <person name="Zhong S."/>
            <person name="Goodwin S.B."/>
            <person name="Grigoriev I.V."/>
        </authorList>
    </citation>
    <scope>NUCLEOTIDE SEQUENCE [LARGE SCALE GENOMIC DNA]</scope>
    <source>
        <strain evidence="3">28A</strain>
    </source>
</reference>
<dbReference type="OrthoDB" id="3789027at2759"/>
<dbReference type="EMBL" id="KB908592">
    <property type="protein sequence ID" value="EOA86561.1"/>
    <property type="molecule type" value="Genomic_DNA"/>
</dbReference>